<protein>
    <recommendedName>
        <fullName evidence="12">ABC transporter domain-containing protein</fullName>
    </recommendedName>
</protein>
<keyword evidence="8 11" id="KW-1133">Transmembrane helix</keyword>
<feature type="transmembrane region" description="Helical" evidence="11">
    <location>
        <begin position="21"/>
        <end position="41"/>
    </location>
</feature>
<dbReference type="Pfam" id="PF23321">
    <property type="entry name" value="R1_ABCA1"/>
    <property type="match status" value="1"/>
</dbReference>
<dbReference type="Gene3D" id="3.40.50.300">
    <property type="entry name" value="P-loop containing nucleotide triphosphate hydrolases"/>
    <property type="match status" value="2"/>
</dbReference>
<dbReference type="GO" id="GO:0005524">
    <property type="term" value="F:ATP binding"/>
    <property type="evidence" value="ECO:0007669"/>
    <property type="project" value="UniProtKB-KW"/>
</dbReference>
<feature type="transmembrane region" description="Helical" evidence="11">
    <location>
        <begin position="2950"/>
        <end position="2971"/>
    </location>
</feature>
<feature type="transmembrane region" description="Helical" evidence="11">
    <location>
        <begin position="3743"/>
        <end position="3762"/>
    </location>
</feature>
<dbReference type="GO" id="GO:0016887">
    <property type="term" value="F:ATP hydrolysis activity"/>
    <property type="evidence" value="ECO:0007669"/>
    <property type="project" value="InterPro"/>
</dbReference>
<dbReference type="PROSITE" id="PS50893">
    <property type="entry name" value="ABC_TRANSPORTER_2"/>
    <property type="match status" value="2"/>
</dbReference>
<evidence type="ECO:0000256" key="3">
    <source>
        <dbReference type="ARBA" id="ARBA00022448"/>
    </source>
</evidence>
<dbReference type="Ensembl" id="ENSMMOT00000011547.1">
    <property type="protein sequence ID" value="ENSMMOP00000011351.1"/>
    <property type="gene ID" value="ENSMMOG00000008724.1"/>
</dbReference>
<dbReference type="PROSITE" id="PS00211">
    <property type="entry name" value="ABC_TRANSPORTER_1"/>
    <property type="match status" value="1"/>
</dbReference>
<dbReference type="GO" id="GO:0016020">
    <property type="term" value="C:membrane"/>
    <property type="evidence" value="ECO:0007669"/>
    <property type="project" value="UniProtKB-SubCell"/>
</dbReference>
<evidence type="ECO:0000256" key="1">
    <source>
        <dbReference type="ARBA" id="ARBA00004141"/>
    </source>
</evidence>
<name>A0A3Q3W4V4_MOLML</name>
<keyword evidence="7" id="KW-0067">ATP-binding</keyword>
<feature type="transmembrane region" description="Helical" evidence="11">
    <location>
        <begin position="2811"/>
        <end position="2833"/>
    </location>
</feature>
<dbReference type="STRING" id="94237.ENSMMOP00000011351"/>
<keyword evidence="6" id="KW-0547">Nucleotide-binding</keyword>
<reference evidence="13" key="2">
    <citation type="submission" date="2025-09" db="UniProtKB">
        <authorList>
            <consortium name="Ensembl"/>
        </authorList>
    </citation>
    <scope>IDENTIFICATION</scope>
</reference>
<dbReference type="InterPro" id="IPR026082">
    <property type="entry name" value="ABCA"/>
</dbReference>
<dbReference type="Proteomes" id="UP000261620">
    <property type="component" value="Unplaced"/>
</dbReference>
<feature type="domain" description="ABC transporter" evidence="12">
    <location>
        <begin position="3908"/>
        <end position="4145"/>
    </location>
</feature>
<evidence type="ECO:0000256" key="7">
    <source>
        <dbReference type="ARBA" id="ARBA00022840"/>
    </source>
</evidence>
<dbReference type="InterPro" id="IPR003593">
    <property type="entry name" value="AAA+_ATPase"/>
</dbReference>
<evidence type="ECO:0000256" key="6">
    <source>
        <dbReference type="ARBA" id="ARBA00022741"/>
    </source>
</evidence>
<evidence type="ECO:0000256" key="4">
    <source>
        <dbReference type="ARBA" id="ARBA00022692"/>
    </source>
</evidence>
<dbReference type="InterPro" id="IPR003439">
    <property type="entry name" value="ABC_transporter-like_ATP-bd"/>
</dbReference>
<dbReference type="InterPro" id="IPR017871">
    <property type="entry name" value="ABC_transporter-like_CS"/>
</dbReference>
<dbReference type="GO" id="GO:0005319">
    <property type="term" value="F:lipid transporter activity"/>
    <property type="evidence" value="ECO:0007669"/>
    <property type="project" value="TreeGrafter"/>
</dbReference>
<organism evidence="13 14">
    <name type="scientific">Mola mola</name>
    <name type="common">Ocean sunfish</name>
    <name type="synonym">Tetraodon mola</name>
    <dbReference type="NCBI Taxonomy" id="94237"/>
    <lineage>
        <taxon>Eukaryota</taxon>
        <taxon>Metazoa</taxon>
        <taxon>Chordata</taxon>
        <taxon>Craniata</taxon>
        <taxon>Vertebrata</taxon>
        <taxon>Euteleostomi</taxon>
        <taxon>Actinopterygii</taxon>
        <taxon>Neopterygii</taxon>
        <taxon>Teleostei</taxon>
        <taxon>Neoteleostei</taxon>
        <taxon>Acanthomorphata</taxon>
        <taxon>Eupercaria</taxon>
        <taxon>Tetraodontiformes</taxon>
        <taxon>Molidae</taxon>
        <taxon>Mola</taxon>
    </lineage>
</organism>
<dbReference type="PANTHER" id="PTHR19229">
    <property type="entry name" value="ATP-BINDING CASSETTE TRANSPORTER SUBFAMILY A ABCA"/>
    <property type="match status" value="1"/>
</dbReference>
<dbReference type="GO" id="GO:0140359">
    <property type="term" value="F:ABC-type transporter activity"/>
    <property type="evidence" value="ECO:0007669"/>
    <property type="project" value="InterPro"/>
</dbReference>
<dbReference type="FunFam" id="3.40.50.300:FF:000298">
    <property type="entry name" value="ATP-binding cassette sub-family A member 12"/>
    <property type="match status" value="1"/>
</dbReference>
<feature type="transmembrane region" description="Helical" evidence="11">
    <location>
        <begin position="3445"/>
        <end position="3466"/>
    </location>
</feature>
<dbReference type="SUPFAM" id="SSF52540">
    <property type="entry name" value="P-loop containing nucleoside triphosphate hydrolases"/>
    <property type="match status" value="2"/>
</dbReference>
<keyword evidence="14" id="KW-1185">Reference proteome</keyword>
<keyword evidence="3" id="KW-0813">Transport</keyword>
<dbReference type="SMART" id="SM00382">
    <property type="entry name" value="AAA"/>
    <property type="match status" value="2"/>
</dbReference>
<reference evidence="13" key="1">
    <citation type="submission" date="2025-08" db="UniProtKB">
        <authorList>
            <consortium name="Ensembl"/>
        </authorList>
    </citation>
    <scope>IDENTIFICATION</scope>
</reference>
<dbReference type="PANTHER" id="PTHR19229:SF29">
    <property type="entry name" value="GLUCOSYLCERAMIDE TRANSPORTER ABCA12"/>
    <property type="match status" value="1"/>
</dbReference>
<feature type="transmembrane region" description="Helical" evidence="11">
    <location>
        <begin position="3862"/>
        <end position="3883"/>
    </location>
</feature>
<feature type="domain" description="ABC transporter" evidence="12">
    <location>
        <begin position="3050"/>
        <end position="3281"/>
    </location>
</feature>
<comment type="subcellular location">
    <subcellularLocation>
        <location evidence="1">Membrane</location>
        <topology evidence="1">Multi-pass membrane protein</topology>
    </subcellularLocation>
</comment>
<dbReference type="InterPro" id="IPR056264">
    <property type="entry name" value="R2_ABCA1-4-like"/>
</dbReference>
<evidence type="ECO:0000256" key="10">
    <source>
        <dbReference type="SAM" id="MobiDB-lite"/>
    </source>
</evidence>
<evidence type="ECO:0000256" key="11">
    <source>
        <dbReference type="SAM" id="Phobius"/>
    </source>
</evidence>
<keyword evidence="4 11" id="KW-0812">Transmembrane</keyword>
<dbReference type="InterPro" id="IPR016024">
    <property type="entry name" value="ARM-type_fold"/>
</dbReference>
<feature type="transmembrane region" description="Helical" evidence="11">
    <location>
        <begin position="3703"/>
        <end position="3731"/>
    </location>
</feature>
<sequence length="4250" mass="477182">MAFFHQLRLLLWKNWLTIIRQPLWSLSLIIWPLVIFIIIAVTRTHFPPIIKDTCYVGPRNLPSAGFFPFLQTLLCNTDSTCHSKPRLMMSHLIDRSNSLKNPVLANLINGDFKLALPSGEPETLIELLNRILGMFSSFTLIFPYFPFPWQKLHEALKEMLESLHLLKRVFCNMALPLINTTSPSPLSYSVVAFCNSNSTVFETSLQTLNQILMELMLKKPEEMATVAGMAVVVIQQLQNNSSLWESLLDIPQLFQPASVDQVLGSTETLLTNIESALRVIQNHIPEAGPHLSKVNQLLVGGISLLQYVRNWPGKGILQSQPQRLNINLHFTYCNYVLQAIALALDKEMVKHYMCENSNDSLILGLCRAGLVDTLLGWISPDRLAQQIILTWSKHVAVDDVTFVKGLLHSLMGEYFPGGQGGSNVIRAPRSVDVQPQNIEEELKCLSLFLVITMPTHILNVFFPEKSLKVILFSIMFPQAMTLYSTLMGQENYTVTLPMILSEWHKFYNKSRQFGVLLETLPVKLGWAYWLNWMPDYSIQNITTTLQQSFFFSLLNLGEKIEKSQLWPDIKSYFHMAYWILNYRAGVTTQPANCESILFCNTGFNWPQFLSSMTQALASPSQDVLVNISNPNYMVPLIRNLLQYTGLTPLFPLFFSDHPLNVSTVIDIATKLGRLNQHIFTFNETDPTMLELERMIMHFLSIESNLTISLSHIMGHSLLTYSEYFHPDEVARFRETIQPFTNQTSAGFVEAILRAMELLKTVMDSPNGDPTPIILSYIRQLQEFILSLYRLQRIQYVPNTMNVTVTDLQLVTEEFINLFTPEGLQNLTQAGPDEAQNIVIRKFVAFLPNEDKHDATIFLQDFKALQGKMAQCAEGQNCLAGISEIFTFLDQILDMMLSANGSVSLILAIPNSVLRIQEYEEIASEFFPILLSSRNAAYVETFKKIFHFVRVIINSPNITVFDVQNALKQSNLTLEELNGIAALAGAANINDMLVHIMEIINTRQCFEPQHNKMVTAQCVMGLINGVSAFLAQVPALRNESAFLSLIPLIFNKTISEVIHANFTSHPSMAVIHTLNTTLANVKMSLQLSNLSTPEIMNEIRVLEGLIKLAAIREPFNEFNTSMLMNPMHAQIIYLEIIDWYLKRVINITHSSSYSELLQPFFSLTQMQVTLQLAETNFSLFVSEQVEYLINNLHSPIDGVGLNKIGLSTVEILRRLFNLIIFNLELQNNHPDFPPFLNTTILNATKLQVKLYLDLIEAWMKQPNVSLVLSSMLQWGDASMNLSTPVKDLHHLLQSLGNILTDVQRAYLSSIANITQSLSQALMLAEQPHGLQSEQFLAAIMEAVQSTMQILTNATGPLPPAVQQDILAILQGTLRLILQTDMSFASSRNISLIILKKAENVIQQMDPEMVASYILHGIKVTITYFETVSTASGPDIWNQLILNEMKAIYSILPANSTAKVYVSVLINITHFLLESGQGNMSLLAQFESASLENLPVILGQIGKLLSTLWPLFTCSNTTAPPVLAHLAPVLGQLMTGMADDDTWNRVEKIVEALLSLSKETELLESVPTVVPVFEKVIGQMVNNIQAENGKKLILSLQMPLMSLMREIADVVNSTNFSLPDVSEKVQHAIESTWQAAQQANGSLKCSDVLQAWEPVREAVGLSQETASMWCNISLQPVLDPTSCCMLSIQDMGVGPMTVNATAARIVRNIQSLYQVSVNRTLVTYQLIKTFSDLLLNLTGQPLSTEATLHWYNQLQIMQLQLITFAFSYINLMRVCLETGRPAQIAAYLASINVLSNELLNVAPFLQPYLKAAEKAITHIVNNFHLIQNGSSSQDVFREAAMIFLSTANITVGNFYDLNEAAVARMIRDIVKMMIDMEIFGHAPMVYQALEQFVASDYPSMIAQMTEMIAWLASNQASGLDLLTQALPKIYDILRPLWSLMTQGNMDMSAFMKLLEDLVGNILAMLKQFVATSDLLAPMEHRTFQHEMAGGNHVMRHRQRREAQLQPLREPMDDFIKLLYIDYPAMFRAISVPPTAAEIQETIHVFVANPDLKVVLTGATHGMPWALNASREETINAAIGMLSFLTYPGIYQRPSLDLLMNVVNMLPDAFPFASTLKNITQTLASESPEDQRLILETIKTAAALFQISPMDHLFSLTLNTLQTQVCNLTNTESMRLFELTLSLKPGQLCNTVLPSLQLLIQLLTTDMTSLNDALFQVFIGDPLTYSIQSNWTTVLSQGLGFNTSSLSSLNINLTSPVVTVGELLRNKTAFFADVQQHIDFDPNALKLLLETNVPNNNLMILSWLVSLHRCNSMASMDLTNNDELIWKTFCSMSATEWYSFSVLVVRHLDMEKVIYRMVLSEDVQILLRVLLKVAEVITNMMNMFLPAINQLQGYLTSIDDLNLVANSEFNEMTKGMRRTISTKATFVTVSRALCSNGILALFGMSELPLASDSSPTVADSQQREEMIERFKIPRTASPFCMNMYLDMVNTTGGAIAWAFLKPMLMGQILYTPDTPVTRDIMEKANATLQEFANLKKNSEDWIKSSNYIINSAQLLSQTLLMLQNSLGNSFVKNFIEMQTDINVGEMKETLSNFSNMTVMLEKNKHILKQITTLSTLMVNLSSCIKFDRYSGYDSTEELNAVAEDLVKNRNLYASVIFKLPENGDSSRSRQANSSSSTSSLPPKVSYTIRMHMDNVMRTDRVRDPFFIKDNHISARMTLRYNRGFVYLQENIDRAIIETQTGHRVAEPAVQLEPFPYPCHPRDEYLEAISFVFPIMLMLAWVLFVADFVKKLVHERELRLHEYMKMMGVNPYSHFFAWFLECATYLVLTISILTLVLKCGGILPNSDGFLLFLYLCDYGLSVLAFSYLISSFCDKTYIAGLSGSLIYILCFFPYIMVMAMETNLTFSQRSALSLFSPTCFSYASQYISRFEAQGEGINWSNCYTSPIGGDTASFGWLCWLMLIDSILYFIIGGYIRMVFPGNYGIPAPWYFPFTASFWADLCCCLKSNSKEGRGLFFTNIMQKPPPVLFNDKGKGQSTFSAQAGKDFSELPVGVALHGLTKIYGDRVAIENINVSFYEGHVTSLLGHNGAGKTTTMSLLTGLFAPSSGSIEVYGREMQTNIDDVRQDLGVCMQYDVLFDHMTTKEHLLLYGQIKAPNWSQRELREQVRTILEETGMYAHRHKRVGTLSGGMKRKLSISIAFIGGSRLVVLDEPTTGVDPCSRRSIWDMVIQQKKGRTIIMSTHHLDEAEVLSDRIAFLERGGLKCCGSPFYLKDKLGQGYKLTLTKKMLPPESERMDSAELKSFIQAHVPEARLQEARTGDLVYSLPPFSSSNASSYRSLLTALDTNLDALQLGGYGISDTTLEEVFLQLTQGIEETEAEDSLLSISETISDSGSIDSFPSDMSGSISSFGDKMKLTSSSMVCGMALAWQQMRAILIKRFHHSRRDWKGLISQILLPVLFVVFAMGLSIIKNDLQHYPELELSPALYNFAPSYSFFSNQNPSSSHLTDAMMSYPGIDNACFNTPHNPYVNRICSVSFSLKYIQPPRKKIPSSQIVYNLSGINVENYLVATANNFIRNRYGGFSFGMPLPSDLLKVVPKNRTLSKVWFNPEGHHTMPAYLNSINNLILRSNLPADKDSHKYAISVSSHPYFGREDDEDMIVQGMLQILVAICVLTGYSIATASFVIYEVSEHNSGSKRLQHIAGVSEPFYWTVNFIYDMFMYLVPVALTVGVIAAFQSPAFTDRQNLSAVSLLLVLFGFATFPWMYLLAGIFKDTEMAFITYVCINLFISVNTILSTSILYFLGQISLHHTELIQEIFKKLSHAFLIFPQFNFGNGLMQLARINIEVQILSGYGINAYKNPFSLDSLGWMFISSFIQGLVFFTLRLLLNKSLIRKVRRLICRRKTVPPVVCEDEDDDVAAEHIRVASGAASSDLLQVNQLTKCFGLLGENGAGKTTTFKMLAGDVSPTDGTAQIRDWDGRLVDIMECREKGINIGYCPQVDALDSLLTGEEHLYFYGSIRGIPKRELDGVVRYLLNRLELNYHRNIITDGYSCGTRRKLSTALALIGHPQILLLDEPSSGMDPRTKRRLWKIISEEVKGKCAVVLTSHSMEECEALCSRLAIMVKGQFRCLGSLQHIKNRFGSGFTVKMYLADVSCNTEAITAFMQHQFPSTYLKDQHSTMVEYHVPVAPGGVADIFDQLESNKNALQIKHFSVSQTTLDEVFINFAMGNINMENIPIHSEDESDNRGSIKAAQA</sequence>
<evidence type="ECO:0000259" key="12">
    <source>
        <dbReference type="PROSITE" id="PS50893"/>
    </source>
</evidence>
<proteinExistence type="inferred from homology"/>
<evidence type="ECO:0000256" key="5">
    <source>
        <dbReference type="ARBA" id="ARBA00022737"/>
    </source>
</evidence>
<evidence type="ECO:0000313" key="13">
    <source>
        <dbReference type="Ensembl" id="ENSMMOP00000011351.1"/>
    </source>
</evidence>
<keyword evidence="5" id="KW-0677">Repeat</keyword>
<feature type="transmembrane region" description="Helical" evidence="11">
    <location>
        <begin position="3774"/>
        <end position="3798"/>
    </location>
</feature>
<dbReference type="OMA" id="CVMGLIN"/>
<evidence type="ECO:0000256" key="2">
    <source>
        <dbReference type="ARBA" id="ARBA00008869"/>
    </source>
</evidence>
<dbReference type="InterPro" id="IPR013525">
    <property type="entry name" value="ABC2_TM"/>
</dbReference>
<comment type="similarity">
    <text evidence="2">Belongs to the ABC transporter superfamily. ABCA family.</text>
</comment>
<feature type="transmembrane region" description="Helical" evidence="11">
    <location>
        <begin position="2764"/>
        <end position="2785"/>
    </location>
</feature>
<dbReference type="FunFam" id="3.40.50.300:FF:000335">
    <property type="entry name" value="ATP binding cassette subfamily A member 5"/>
    <property type="match status" value="1"/>
</dbReference>
<evidence type="ECO:0000313" key="14">
    <source>
        <dbReference type="Proteomes" id="UP000261620"/>
    </source>
</evidence>
<feature type="transmembrane region" description="Helical" evidence="11">
    <location>
        <begin position="2845"/>
        <end position="2865"/>
    </location>
</feature>
<accession>A0A3Q3W4V4</accession>
<evidence type="ECO:0000256" key="9">
    <source>
        <dbReference type="ARBA" id="ARBA00023136"/>
    </source>
</evidence>
<feature type="transmembrane region" description="Helical" evidence="11">
    <location>
        <begin position="3658"/>
        <end position="3682"/>
    </location>
</feature>
<feature type="region of interest" description="Disordered" evidence="10">
    <location>
        <begin position="2660"/>
        <end position="2679"/>
    </location>
</feature>
<feature type="transmembrane region" description="Helical" evidence="11">
    <location>
        <begin position="2872"/>
        <end position="2893"/>
    </location>
</feature>
<dbReference type="SUPFAM" id="SSF48371">
    <property type="entry name" value="ARM repeat"/>
    <property type="match status" value="1"/>
</dbReference>
<dbReference type="CDD" id="cd03263">
    <property type="entry name" value="ABC_subfamily_A"/>
    <property type="match status" value="2"/>
</dbReference>
<keyword evidence="9 11" id="KW-0472">Membrane</keyword>
<evidence type="ECO:0000256" key="8">
    <source>
        <dbReference type="ARBA" id="ARBA00022989"/>
    </source>
</evidence>
<dbReference type="InterPro" id="IPR027417">
    <property type="entry name" value="P-loop_NTPase"/>
</dbReference>
<feature type="compositionally biased region" description="Low complexity" evidence="10">
    <location>
        <begin position="2665"/>
        <end position="2676"/>
    </location>
</feature>
<dbReference type="Pfam" id="PF00005">
    <property type="entry name" value="ABC_tran"/>
    <property type="match status" value="2"/>
</dbReference>
<dbReference type="Pfam" id="PF12698">
    <property type="entry name" value="ABC2_membrane_3"/>
    <property type="match status" value="2"/>
</dbReference>